<dbReference type="EMBL" id="NHTK01001027">
    <property type="protein sequence ID" value="PPR03725.1"/>
    <property type="molecule type" value="Genomic_DNA"/>
</dbReference>
<proteinExistence type="predicted"/>
<dbReference type="OrthoDB" id="2021186at2759"/>
<protein>
    <recommendedName>
        <fullName evidence="2">INO80 complex subunit B-like conserved region domain-containing protein</fullName>
    </recommendedName>
</protein>
<dbReference type="Proteomes" id="UP000284842">
    <property type="component" value="Unassembled WGS sequence"/>
</dbReference>
<feature type="region of interest" description="Disordered" evidence="1">
    <location>
        <begin position="1"/>
        <end position="227"/>
    </location>
</feature>
<dbReference type="InterPro" id="IPR029523">
    <property type="entry name" value="INO80B/Ies2"/>
</dbReference>
<dbReference type="SMART" id="SM01406">
    <property type="entry name" value="PAPA-1"/>
    <property type="match status" value="1"/>
</dbReference>
<dbReference type="STRING" id="181874.A0A409YL23"/>
<dbReference type="AlphaFoldDB" id="A0A409YL23"/>
<sequence length="322" mass="35087">MSTNEQDDDEDGPPRRKATAPRLKITLKLPVNNAGSTSAGTATPDEIDYAAFKRTPKRRGKAKIIPEDIESEDESSPSDSDEGASTQEPPSRSTGTPTTGTGTRPMTTRQAVLASVVDPTHVSLNEGSRSKKQPLNETELALRREETARKRKNLSEKKLADEKAETINRLLRKQSSRTKNKRANIVDSSIPGSGTRTPKAKLKTQEDGEEAEGDEDEDDAMEVVEPPEEVKPIMYRWVSSLKGDHMSITLSIPENIIPPQTSSDSTPAKAPIEEEDPKVKAARGPGICAVEGCGKPRKYRVPKDWTVGACDATHLKLVASRI</sequence>
<dbReference type="GO" id="GO:0031011">
    <property type="term" value="C:Ino80 complex"/>
    <property type="evidence" value="ECO:0007669"/>
    <property type="project" value="InterPro"/>
</dbReference>
<feature type="compositionally biased region" description="Acidic residues" evidence="1">
    <location>
        <begin position="1"/>
        <end position="11"/>
    </location>
</feature>
<evidence type="ECO:0000313" key="4">
    <source>
        <dbReference type="Proteomes" id="UP000284842"/>
    </source>
</evidence>
<feature type="compositionally biased region" description="Basic residues" evidence="1">
    <location>
        <begin position="170"/>
        <end position="182"/>
    </location>
</feature>
<feature type="domain" description="INO80 complex subunit B-like conserved region" evidence="2">
    <location>
        <begin position="139"/>
        <end position="256"/>
    </location>
</feature>
<feature type="compositionally biased region" description="Acidic residues" evidence="1">
    <location>
        <begin position="207"/>
        <end position="227"/>
    </location>
</feature>
<name>A0A409YL23_9AGAR</name>
<feature type="region of interest" description="Disordered" evidence="1">
    <location>
        <begin position="253"/>
        <end position="282"/>
    </location>
</feature>
<dbReference type="GO" id="GO:0006338">
    <property type="term" value="P:chromatin remodeling"/>
    <property type="evidence" value="ECO:0007669"/>
    <property type="project" value="InterPro"/>
</dbReference>
<keyword evidence="4" id="KW-1185">Reference proteome</keyword>
<dbReference type="Pfam" id="PF04795">
    <property type="entry name" value="PAPA-1"/>
    <property type="match status" value="1"/>
</dbReference>
<comment type="caution">
    <text evidence="3">The sequence shown here is derived from an EMBL/GenBank/DDBJ whole genome shotgun (WGS) entry which is preliminary data.</text>
</comment>
<organism evidence="3 4">
    <name type="scientific">Panaeolus cyanescens</name>
    <dbReference type="NCBI Taxonomy" id="181874"/>
    <lineage>
        <taxon>Eukaryota</taxon>
        <taxon>Fungi</taxon>
        <taxon>Dikarya</taxon>
        <taxon>Basidiomycota</taxon>
        <taxon>Agaricomycotina</taxon>
        <taxon>Agaricomycetes</taxon>
        <taxon>Agaricomycetidae</taxon>
        <taxon>Agaricales</taxon>
        <taxon>Agaricineae</taxon>
        <taxon>Galeropsidaceae</taxon>
        <taxon>Panaeolus</taxon>
    </lineage>
</organism>
<evidence type="ECO:0000256" key="1">
    <source>
        <dbReference type="SAM" id="MobiDB-lite"/>
    </source>
</evidence>
<dbReference type="PANTHER" id="PTHR21561">
    <property type="entry name" value="INO80 COMPLEX SUBUNIT B"/>
    <property type="match status" value="1"/>
</dbReference>
<dbReference type="PANTHER" id="PTHR21561:SF12">
    <property type="entry name" value="INO80 COMPLEX SUBUNIT B"/>
    <property type="match status" value="1"/>
</dbReference>
<feature type="compositionally biased region" description="Polar residues" evidence="1">
    <location>
        <begin position="186"/>
        <end position="196"/>
    </location>
</feature>
<dbReference type="InParanoid" id="A0A409YL23"/>
<reference evidence="3 4" key="1">
    <citation type="journal article" date="2018" name="Evol. Lett.">
        <title>Horizontal gene cluster transfer increased hallucinogenic mushroom diversity.</title>
        <authorList>
            <person name="Reynolds H.T."/>
            <person name="Vijayakumar V."/>
            <person name="Gluck-Thaler E."/>
            <person name="Korotkin H.B."/>
            <person name="Matheny P.B."/>
            <person name="Slot J.C."/>
        </authorList>
    </citation>
    <scope>NUCLEOTIDE SEQUENCE [LARGE SCALE GENOMIC DNA]</scope>
    <source>
        <strain evidence="3 4">2629</strain>
    </source>
</reference>
<feature type="compositionally biased region" description="Low complexity" evidence="1">
    <location>
        <begin position="89"/>
        <end position="109"/>
    </location>
</feature>
<gene>
    <name evidence="3" type="ORF">CVT24_007373</name>
</gene>
<evidence type="ECO:0000313" key="3">
    <source>
        <dbReference type="EMBL" id="PPR03725.1"/>
    </source>
</evidence>
<evidence type="ECO:0000259" key="2">
    <source>
        <dbReference type="SMART" id="SM01406"/>
    </source>
</evidence>
<feature type="compositionally biased region" description="Acidic residues" evidence="1">
    <location>
        <begin position="67"/>
        <end position="82"/>
    </location>
</feature>
<dbReference type="InterPro" id="IPR006880">
    <property type="entry name" value="INO80B_C"/>
</dbReference>
<feature type="compositionally biased region" description="Basic and acidic residues" evidence="1">
    <location>
        <begin position="140"/>
        <end position="166"/>
    </location>
</feature>
<accession>A0A409YL23</accession>
<feature type="compositionally biased region" description="Polar residues" evidence="1">
    <location>
        <begin position="253"/>
        <end position="266"/>
    </location>
</feature>